<feature type="domain" description="Thiamine pyrophosphate enzyme TPP-binding" evidence="3">
    <location>
        <begin position="683"/>
        <end position="830"/>
    </location>
</feature>
<protein>
    <submittedName>
        <fullName evidence="6">Thiamine pyrophosphate-requiring protein</fullName>
    </submittedName>
</protein>
<dbReference type="InterPro" id="IPR000073">
    <property type="entry name" value="AB_hydrolase_1"/>
</dbReference>
<sequence>MPRIHTALTQGGDELVVFLHAVGSDHSSWRPQIEALRARYSTLTFDMRGHARSFTPDRPEISIQNFADDAIDLVEEAGFYRAHFVGLSMGGVVAQEIFSRAPERVQSLTLAATWCFQPEAAARSAWMQDKLARMSMAESAAMDMPNLYARDAPTELIEAAVAIEGGKDKQVFLQSWHAMLHVDYRELLPRIDVPVLLLGGSDDRITPVDPLLLEILARAPMAELRVIPGGGHFCNLDRADAFNAALVPFLRRARARAPQALTLPANPQVQSGATTVAEALLDQLHRRDVPVLFSNSGTDFTPLIEALARPGAAAPQVVAAAHENTAIAMAHGYNLLSGHVPAVMAHVNVGTANSGLGIINARRARVPMLVMAGLTPYTDAATVPGHRTNFVQWGQDSFDQAAYFREFTKWDYRLATAEHLEVAVDRALAVADSDPAGPVYLTLPKEVLCAPASTAAVSSRPRLRPTPPARPDAVALARVALAIRSARRPLILTAELGRYRGGPEALWQLATRHGIGVVEFGKRNFFNLATDCPVHLGFDPALQVPQADLILAIEDPVPFIPAFVALPQGQVPPIVQIGVDPLFSDLPLRGFPSDLALPGDPAESLRLLTRLLDADPPEGVAARRDALRIEHEVAFAGARAAADADAHKPAITKRWLSRCVGQAVDDEVVVFNEYPLDPMLVPRRLPDSWFENSIASGLGWALGAALGGKLARPDRTIVATVGDGSFLFNTPLSALHAAAAHRLPILVVVFNDCAWSTIRKSTRGDFPGGHAQATGNFALCDLGADPAYDQIASACGGVGVRVDRPDAVSDALRRGLELIRGGDRFVLLDVRCERDA</sequence>
<dbReference type="InterPro" id="IPR029061">
    <property type="entry name" value="THDP-binding"/>
</dbReference>
<dbReference type="InterPro" id="IPR029035">
    <property type="entry name" value="DHS-like_NAD/FAD-binding_dom"/>
</dbReference>
<dbReference type="SUPFAM" id="SSF52467">
    <property type="entry name" value="DHS-like NAD/FAD-binding domain"/>
    <property type="match status" value="1"/>
</dbReference>
<dbReference type="PRINTS" id="PR00111">
    <property type="entry name" value="ABHYDROLASE"/>
</dbReference>
<dbReference type="RefSeq" id="WP_272005988.1">
    <property type="nucleotide sequence ID" value="NZ_JAQNDN010000022.1"/>
</dbReference>
<evidence type="ECO:0000259" key="3">
    <source>
        <dbReference type="Pfam" id="PF02775"/>
    </source>
</evidence>
<evidence type="ECO:0000256" key="2">
    <source>
        <dbReference type="ARBA" id="ARBA00023052"/>
    </source>
</evidence>
<organism evidence="6 7">
    <name type="scientific">Nannocystis radixulma</name>
    <dbReference type="NCBI Taxonomy" id="2995305"/>
    <lineage>
        <taxon>Bacteria</taxon>
        <taxon>Pseudomonadati</taxon>
        <taxon>Myxococcota</taxon>
        <taxon>Polyangia</taxon>
        <taxon>Nannocystales</taxon>
        <taxon>Nannocystaceae</taxon>
        <taxon>Nannocystis</taxon>
    </lineage>
</organism>
<comment type="caution">
    <text evidence="6">The sequence shown here is derived from an EMBL/GenBank/DDBJ whole genome shotgun (WGS) entry which is preliminary data.</text>
</comment>
<dbReference type="NCBIfam" id="NF006203">
    <property type="entry name" value="PRK08327.1"/>
    <property type="match status" value="1"/>
</dbReference>
<dbReference type="Pfam" id="PF02776">
    <property type="entry name" value="TPP_enzyme_N"/>
    <property type="match status" value="1"/>
</dbReference>
<dbReference type="Pfam" id="PF12697">
    <property type="entry name" value="Abhydrolase_6"/>
    <property type="match status" value="1"/>
</dbReference>
<dbReference type="InterPro" id="IPR011766">
    <property type="entry name" value="TPP_enzyme_TPP-bd"/>
</dbReference>
<feature type="domain" description="Thiamine pyrophosphate enzyme N-terminal TPP-binding" evidence="4">
    <location>
        <begin position="275"/>
        <end position="391"/>
    </location>
</feature>
<evidence type="ECO:0000313" key="6">
    <source>
        <dbReference type="EMBL" id="MDC0673247.1"/>
    </source>
</evidence>
<dbReference type="InterPro" id="IPR029058">
    <property type="entry name" value="AB_hydrolase_fold"/>
</dbReference>
<feature type="domain" description="AB hydrolase-1" evidence="5">
    <location>
        <begin position="16"/>
        <end position="245"/>
    </location>
</feature>
<reference evidence="6 7" key="1">
    <citation type="submission" date="2022-11" db="EMBL/GenBank/DDBJ databases">
        <title>Minimal conservation of predation-associated metabolite biosynthetic gene clusters underscores biosynthetic potential of Myxococcota including descriptions for ten novel species: Archangium lansinium sp. nov., Myxococcus landrumus sp. nov., Nannocystis bai.</title>
        <authorList>
            <person name="Ahearne A."/>
            <person name="Stevens C."/>
            <person name="Dowd S."/>
        </authorList>
    </citation>
    <scope>NUCLEOTIDE SEQUENCE [LARGE SCALE GENOMIC DNA]</scope>
    <source>
        <strain evidence="6 7">NCELM</strain>
    </source>
</reference>
<dbReference type="CDD" id="cd07035">
    <property type="entry name" value="TPP_PYR_POX_like"/>
    <property type="match status" value="1"/>
</dbReference>
<dbReference type="Gene3D" id="3.40.50.1820">
    <property type="entry name" value="alpha/beta hydrolase"/>
    <property type="match status" value="1"/>
</dbReference>
<dbReference type="SUPFAM" id="SSF53474">
    <property type="entry name" value="alpha/beta-Hydrolases"/>
    <property type="match status" value="1"/>
</dbReference>
<dbReference type="Proteomes" id="UP001217838">
    <property type="component" value="Unassembled WGS sequence"/>
</dbReference>
<dbReference type="PANTHER" id="PTHR18968:SF13">
    <property type="entry name" value="ACETOLACTATE SYNTHASE CATALYTIC SUBUNIT, MITOCHONDRIAL"/>
    <property type="match status" value="1"/>
</dbReference>
<dbReference type="Pfam" id="PF02775">
    <property type="entry name" value="TPP_enzyme_C"/>
    <property type="match status" value="1"/>
</dbReference>
<dbReference type="Gene3D" id="3.40.50.1220">
    <property type="entry name" value="TPP-binding domain"/>
    <property type="match status" value="1"/>
</dbReference>
<keyword evidence="7" id="KW-1185">Reference proteome</keyword>
<evidence type="ECO:0000259" key="5">
    <source>
        <dbReference type="Pfam" id="PF12697"/>
    </source>
</evidence>
<evidence type="ECO:0000259" key="4">
    <source>
        <dbReference type="Pfam" id="PF02776"/>
    </source>
</evidence>
<proteinExistence type="inferred from homology"/>
<comment type="similarity">
    <text evidence="1">Belongs to the TPP enzyme family.</text>
</comment>
<dbReference type="EMBL" id="JAQNDN010000022">
    <property type="protein sequence ID" value="MDC0673247.1"/>
    <property type="molecule type" value="Genomic_DNA"/>
</dbReference>
<accession>A0ABT5BGH0</accession>
<dbReference type="InterPro" id="IPR045229">
    <property type="entry name" value="TPP_enz"/>
</dbReference>
<keyword evidence="2" id="KW-0786">Thiamine pyrophosphate</keyword>
<name>A0ABT5BGH0_9BACT</name>
<dbReference type="SUPFAM" id="SSF52518">
    <property type="entry name" value="Thiamin diphosphate-binding fold (THDP-binding)"/>
    <property type="match status" value="2"/>
</dbReference>
<evidence type="ECO:0000256" key="1">
    <source>
        <dbReference type="ARBA" id="ARBA00007812"/>
    </source>
</evidence>
<gene>
    <name evidence="6" type="ORF">POL58_36225</name>
</gene>
<dbReference type="InterPro" id="IPR012001">
    <property type="entry name" value="Thiamin_PyroP_enz_TPP-bd_dom"/>
</dbReference>
<evidence type="ECO:0000313" key="7">
    <source>
        <dbReference type="Proteomes" id="UP001217838"/>
    </source>
</evidence>
<dbReference type="PANTHER" id="PTHR18968">
    <property type="entry name" value="THIAMINE PYROPHOSPHATE ENZYMES"/>
    <property type="match status" value="1"/>
</dbReference>
<dbReference type="Gene3D" id="3.40.50.970">
    <property type="match status" value="2"/>
</dbReference>